<evidence type="ECO:0000313" key="5">
    <source>
        <dbReference type="Proteomes" id="UP000181917"/>
    </source>
</evidence>
<dbReference type="Proteomes" id="UP000181917">
    <property type="component" value="Unassembled WGS sequence"/>
</dbReference>
<keyword evidence="5" id="KW-1185">Reference proteome</keyword>
<dbReference type="InterPro" id="IPR029016">
    <property type="entry name" value="GAF-like_dom_sf"/>
</dbReference>
<dbReference type="SMART" id="SM00862">
    <property type="entry name" value="Trans_reg_C"/>
    <property type="match status" value="1"/>
</dbReference>
<sequence>MHSHVRSAFGPVQQRAYAAHELLDDAVRTMPRAGTATLSGLRQVVRESWERSMSLVPDPEDALARVDLVDEELEEYRLSHPLAAIMPVIHRLLVLPSHDTGMLVAVGDENGRLLWVDGDARLKSQAEKMTFIAGADWSEGTVGTSAPGTALALGRGVQISGAEHFSRIVHPWSCTAVPVRDPDSGAVLGVVDITGREEAVAPHTLSLVQATVAAAEAQLRIERLQRGQAQPTATAKPLRKVQAAGRTPRPRLYSNTLSITGRDQGQLSLEGHVLDLSLRHTEILTLLALHPRGLTADALADLLYPDAQSTTLRAEMVRLRKLIGSANPDAVPQSRPYRLPQELILDARQVLNYLQRGAHRLALNIYQGALLPNSEAPGIVRFREEVSANLREAVLSDASAETLLRYLQLPETEYDAEAWLRALRVLPARSPRRTAVVAHLERLEAELR</sequence>
<dbReference type="GO" id="GO:0006355">
    <property type="term" value="P:regulation of DNA-templated transcription"/>
    <property type="evidence" value="ECO:0007669"/>
    <property type="project" value="InterPro"/>
</dbReference>
<dbReference type="Gene3D" id="3.30.450.40">
    <property type="match status" value="1"/>
</dbReference>
<keyword evidence="1" id="KW-0238">DNA-binding</keyword>
<organism evidence="4 5">
    <name type="scientific">Crystallibacter crystallopoietes</name>
    <dbReference type="NCBI Taxonomy" id="37928"/>
    <lineage>
        <taxon>Bacteria</taxon>
        <taxon>Bacillati</taxon>
        <taxon>Actinomycetota</taxon>
        <taxon>Actinomycetes</taxon>
        <taxon>Micrococcales</taxon>
        <taxon>Micrococcaceae</taxon>
        <taxon>Crystallibacter</taxon>
    </lineage>
</organism>
<dbReference type="InterPro" id="IPR003018">
    <property type="entry name" value="GAF"/>
</dbReference>
<dbReference type="EMBL" id="FNKH01000002">
    <property type="protein sequence ID" value="SDQ23890.1"/>
    <property type="molecule type" value="Genomic_DNA"/>
</dbReference>
<accession>A0A1H1H7K3</accession>
<name>A0A1H1H7K3_9MICC</name>
<dbReference type="KEGG" id="acry:AC20117_16205"/>
<gene>
    <name evidence="3" type="ORF">SAMN04489742_0210</name>
    <name evidence="4" type="ORF">SAMN04489742_4641</name>
</gene>
<evidence type="ECO:0000259" key="2">
    <source>
        <dbReference type="SMART" id="SM00862"/>
    </source>
</evidence>
<evidence type="ECO:0000313" key="3">
    <source>
        <dbReference type="EMBL" id="SDQ23890.1"/>
    </source>
</evidence>
<dbReference type="InterPro" id="IPR001867">
    <property type="entry name" value="OmpR/PhoB-type_DNA-bd"/>
</dbReference>
<reference evidence="4 5" key="1">
    <citation type="submission" date="2016-10" db="EMBL/GenBank/DDBJ databases">
        <authorList>
            <person name="de Groot N.N."/>
        </authorList>
    </citation>
    <scope>NUCLEOTIDE SEQUENCE [LARGE SCALE GENOMIC DNA]</scope>
    <source>
        <strain evidence="4 5">DSM 20117</strain>
    </source>
</reference>
<dbReference type="GO" id="GO:0003677">
    <property type="term" value="F:DNA binding"/>
    <property type="evidence" value="ECO:0007669"/>
    <property type="project" value="UniProtKB-KW"/>
</dbReference>
<evidence type="ECO:0000256" key="1">
    <source>
        <dbReference type="ARBA" id="ARBA00023125"/>
    </source>
</evidence>
<feature type="domain" description="OmpR/PhoB-type" evidence="2">
    <location>
        <begin position="271"/>
        <end position="339"/>
    </location>
</feature>
<dbReference type="GO" id="GO:0000160">
    <property type="term" value="P:phosphorelay signal transduction system"/>
    <property type="evidence" value="ECO:0007669"/>
    <property type="project" value="InterPro"/>
</dbReference>
<dbReference type="AlphaFoldDB" id="A0A1H1H7K3"/>
<dbReference type="RefSeq" id="WP_074698604.1">
    <property type="nucleotide sequence ID" value="NZ_CP018863.1"/>
</dbReference>
<dbReference type="EMBL" id="FNKH01000002">
    <property type="protein sequence ID" value="SDR21331.1"/>
    <property type="molecule type" value="Genomic_DNA"/>
</dbReference>
<proteinExistence type="predicted"/>
<evidence type="ECO:0000313" key="4">
    <source>
        <dbReference type="EMBL" id="SDR21331.1"/>
    </source>
</evidence>
<dbReference type="Pfam" id="PF01590">
    <property type="entry name" value="GAF"/>
    <property type="match status" value="1"/>
</dbReference>
<dbReference type="STRING" id="37928.SAMN04489742_0210"/>
<protein>
    <submittedName>
        <fullName evidence="4">GAF domain-containing protein</fullName>
    </submittedName>
</protein>